<dbReference type="OrthoDB" id="9801573at2"/>
<dbReference type="InterPro" id="IPR028098">
    <property type="entry name" value="Glyco_trans_4-like_N"/>
</dbReference>
<keyword evidence="3" id="KW-0808">Transferase</keyword>
<dbReference type="RefSeq" id="WP_066401334.1">
    <property type="nucleotide sequence ID" value="NZ_CP011390.1"/>
</dbReference>
<gene>
    <name evidence="3" type="ORF">SY85_00815</name>
</gene>
<dbReference type="STRING" id="1492898.SY85_00815"/>
<keyword evidence="4" id="KW-1185">Reference proteome</keyword>
<dbReference type="EMBL" id="CP011390">
    <property type="protein sequence ID" value="ANE49260.1"/>
    <property type="molecule type" value="Genomic_DNA"/>
</dbReference>
<reference evidence="3 4" key="2">
    <citation type="journal article" date="2016" name="Int. J. Syst. Evol. Microbiol.">
        <title>Flavisolibacter tropicus sp. nov., isolated from tropical soil.</title>
        <authorList>
            <person name="Lee J.J."/>
            <person name="Kang M.S."/>
            <person name="Kim G.S."/>
            <person name="Lee C.S."/>
            <person name="Lim S."/>
            <person name="Lee J."/>
            <person name="Roh S.H."/>
            <person name="Kang H."/>
            <person name="Ha J.M."/>
            <person name="Bae S."/>
            <person name="Jung H.Y."/>
            <person name="Kim M.K."/>
        </authorList>
    </citation>
    <scope>NUCLEOTIDE SEQUENCE [LARGE SCALE GENOMIC DNA]</scope>
    <source>
        <strain evidence="3 4">LCS9</strain>
    </source>
</reference>
<dbReference type="Pfam" id="PF13439">
    <property type="entry name" value="Glyco_transf_4"/>
    <property type="match status" value="1"/>
</dbReference>
<dbReference type="Proteomes" id="UP000077177">
    <property type="component" value="Chromosome"/>
</dbReference>
<dbReference type="PATRIC" id="fig|1492898.3.peg.180"/>
<evidence type="ECO:0000313" key="3">
    <source>
        <dbReference type="EMBL" id="ANE49260.1"/>
    </source>
</evidence>
<accession>A0A172TQF3</accession>
<feature type="domain" description="Glycosyl transferase family 1" evidence="1">
    <location>
        <begin position="155"/>
        <end position="321"/>
    </location>
</feature>
<dbReference type="PANTHER" id="PTHR12526">
    <property type="entry name" value="GLYCOSYLTRANSFERASE"/>
    <property type="match status" value="1"/>
</dbReference>
<name>A0A172TQF3_9BACT</name>
<sequence length="345" mass="38759">MKILFLTHRFYPCIGGIETVSALLANAFHNDGHEVHLLTWQEGKIGDEFLFTVMRRPNLISLIKEHAWADVVFENNPCLQLSWPGMLFKKPFIVALHTWISRVDGTIGWKDRVKLKWWLKRAKRVVAVSKAIGKVSWPIAEIIGNPYDANLFRRISFIKKTSDFIFLGRLVSDKGVDIAIKAFHKLKTLGVSKIDSDNLSFTIVGDGPEKERLSNMALKLGLDKCIHFVGVLQGERLVECLNRHRFILIPSVWEEPFGLVALEGIACGCIPIASDGGGLPDAVGKAGVIFKRGNIDAFFDVLCKVIHDTDLENQYRNAGEEHLKRFKQDVVAEKYLQVIKGAVNS</sequence>
<dbReference type="InterPro" id="IPR001296">
    <property type="entry name" value="Glyco_trans_1"/>
</dbReference>
<evidence type="ECO:0000313" key="4">
    <source>
        <dbReference type="Proteomes" id="UP000077177"/>
    </source>
</evidence>
<organism evidence="3 4">
    <name type="scientific">Flavisolibacter tropicus</name>
    <dbReference type="NCBI Taxonomy" id="1492898"/>
    <lineage>
        <taxon>Bacteria</taxon>
        <taxon>Pseudomonadati</taxon>
        <taxon>Bacteroidota</taxon>
        <taxon>Chitinophagia</taxon>
        <taxon>Chitinophagales</taxon>
        <taxon>Chitinophagaceae</taxon>
        <taxon>Flavisolibacter</taxon>
    </lineage>
</organism>
<dbReference type="PANTHER" id="PTHR12526:SF584">
    <property type="entry name" value="GLYCOSYLTRANSFERASE"/>
    <property type="match status" value="1"/>
</dbReference>
<protein>
    <submittedName>
        <fullName evidence="3">Glycosyl transferase group 1</fullName>
    </submittedName>
</protein>
<dbReference type="Pfam" id="PF00534">
    <property type="entry name" value="Glycos_transf_1"/>
    <property type="match status" value="1"/>
</dbReference>
<evidence type="ECO:0000259" key="2">
    <source>
        <dbReference type="Pfam" id="PF13439"/>
    </source>
</evidence>
<dbReference type="GO" id="GO:0016757">
    <property type="term" value="F:glycosyltransferase activity"/>
    <property type="evidence" value="ECO:0007669"/>
    <property type="project" value="InterPro"/>
</dbReference>
<feature type="domain" description="Glycosyltransferase subfamily 4-like N-terminal" evidence="2">
    <location>
        <begin position="14"/>
        <end position="132"/>
    </location>
</feature>
<evidence type="ECO:0000259" key="1">
    <source>
        <dbReference type="Pfam" id="PF00534"/>
    </source>
</evidence>
<dbReference type="SUPFAM" id="SSF53756">
    <property type="entry name" value="UDP-Glycosyltransferase/glycogen phosphorylase"/>
    <property type="match status" value="1"/>
</dbReference>
<proteinExistence type="predicted"/>
<dbReference type="CDD" id="cd03801">
    <property type="entry name" value="GT4_PimA-like"/>
    <property type="match status" value="1"/>
</dbReference>
<dbReference type="Gene3D" id="3.40.50.2000">
    <property type="entry name" value="Glycogen Phosphorylase B"/>
    <property type="match status" value="2"/>
</dbReference>
<reference evidence="4" key="1">
    <citation type="submission" date="2015-01" db="EMBL/GenBank/DDBJ databases">
        <title>Flavisolibacter sp./LCS9/ whole genome sequencing.</title>
        <authorList>
            <person name="Kim M.K."/>
            <person name="Srinivasan S."/>
            <person name="Lee J.-J."/>
        </authorList>
    </citation>
    <scope>NUCLEOTIDE SEQUENCE [LARGE SCALE GENOMIC DNA]</scope>
    <source>
        <strain evidence="4">LCS9</strain>
    </source>
</reference>
<dbReference type="AlphaFoldDB" id="A0A172TQF3"/>
<dbReference type="KEGG" id="fla:SY85_00815"/>